<dbReference type="EMBL" id="CAAALY010013532">
    <property type="protein sequence ID" value="VEL12017.1"/>
    <property type="molecule type" value="Genomic_DNA"/>
</dbReference>
<feature type="region of interest" description="Disordered" evidence="1">
    <location>
        <begin position="17"/>
        <end position="40"/>
    </location>
</feature>
<evidence type="ECO:0000313" key="2">
    <source>
        <dbReference type="EMBL" id="VEL12017.1"/>
    </source>
</evidence>
<protein>
    <submittedName>
        <fullName evidence="2">Uncharacterized protein</fullName>
    </submittedName>
</protein>
<evidence type="ECO:0000256" key="1">
    <source>
        <dbReference type="SAM" id="MobiDB-lite"/>
    </source>
</evidence>
<comment type="caution">
    <text evidence="2">The sequence shown here is derived from an EMBL/GenBank/DDBJ whole genome shotgun (WGS) entry which is preliminary data.</text>
</comment>
<feature type="compositionally biased region" description="Polar residues" evidence="1">
    <location>
        <begin position="17"/>
        <end position="31"/>
    </location>
</feature>
<dbReference type="AlphaFoldDB" id="A0A3S4ZI24"/>
<name>A0A3S4ZI24_9PLAT</name>
<gene>
    <name evidence="2" type="ORF">PXEA_LOCUS5457</name>
</gene>
<proteinExistence type="predicted"/>
<evidence type="ECO:0000313" key="3">
    <source>
        <dbReference type="Proteomes" id="UP000784294"/>
    </source>
</evidence>
<sequence length="92" mass="10410">MQICSLVHKQTQCVVSDKPTNQQTNKQTSRQTHTHAEPLKERQMQTFRCIGERHRYQKPIVLVVPRLLLVSGTAEGTMFCPYLRGAVMSAAA</sequence>
<accession>A0A3S4ZI24</accession>
<dbReference type="Proteomes" id="UP000784294">
    <property type="component" value="Unassembled WGS sequence"/>
</dbReference>
<reference evidence="2" key="1">
    <citation type="submission" date="2018-11" db="EMBL/GenBank/DDBJ databases">
        <authorList>
            <consortium name="Pathogen Informatics"/>
        </authorList>
    </citation>
    <scope>NUCLEOTIDE SEQUENCE</scope>
</reference>
<keyword evidence="3" id="KW-1185">Reference proteome</keyword>
<organism evidence="2 3">
    <name type="scientific">Protopolystoma xenopodis</name>
    <dbReference type="NCBI Taxonomy" id="117903"/>
    <lineage>
        <taxon>Eukaryota</taxon>
        <taxon>Metazoa</taxon>
        <taxon>Spiralia</taxon>
        <taxon>Lophotrochozoa</taxon>
        <taxon>Platyhelminthes</taxon>
        <taxon>Monogenea</taxon>
        <taxon>Polyopisthocotylea</taxon>
        <taxon>Polystomatidea</taxon>
        <taxon>Polystomatidae</taxon>
        <taxon>Protopolystoma</taxon>
    </lineage>
</organism>